<evidence type="ECO:0008006" key="3">
    <source>
        <dbReference type="Google" id="ProtNLM"/>
    </source>
</evidence>
<accession>A0A225AVD2</accession>
<keyword evidence="2" id="KW-1185">Reference proteome</keyword>
<organism evidence="1 2">
    <name type="scientific">Talaromyces atroroseus</name>
    <dbReference type="NCBI Taxonomy" id="1441469"/>
    <lineage>
        <taxon>Eukaryota</taxon>
        <taxon>Fungi</taxon>
        <taxon>Dikarya</taxon>
        <taxon>Ascomycota</taxon>
        <taxon>Pezizomycotina</taxon>
        <taxon>Eurotiomycetes</taxon>
        <taxon>Eurotiomycetidae</taxon>
        <taxon>Eurotiales</taxon>
        <taxon>Trichocomaceae</taxon>
        <taxon>Talaromyces</taxon>
        <taxon>Talaromyces sect. Trachyspermi</taxon>
    </lineage>
</organism>
<proteinExistence type="predicted"/>
<sequence>MAQYTTGDCVRYYNSSGVEVSGKIHRILADGSYSITPDGLSSTIIVLENRIIGLA</sequence>
<reference evidence="1 2" key="1">
    <citation type="submission" date="2015-06" db="EMBL/GenBank/DDBJ databases">
        <title>Talaromyces atroroseus IBT 11181 draft genome.</title>
        <authorList>
            <person name="Rasmussen K.B."/>
            <person name="Rasmussen S."/>
            <person name="Petersen B."/>
            <person name="Sicheritz-Ponten T."/>
            <person name="Mortensen U.H."/>
            <person name="Thrane U."/>
        </authorList>
    </citation>
    <scope>NUCLEOTIDE SEQUENCE [LARGE SCALE GENOMIC DNA]</scope>
    <source>
        <strain evidence="1 2">IBT 11181</strain>
    </source>
</reference>
<gene>
    <name evidence="1" type="ORF">UA08_05008</name>
</gene>
<dbReference type="AlphaFoldDB" id="A0A225AVD2"/>
<name>A0A225AVD2_TALAT</name>
<dbReference type="GeneID" id="31004764"/>
<dbReference type="Proteomes" id="UP000214365">
    <property type="component" value="Unassembled WGS sequence"/>
</dbReference>
<dbReference type="RefSeq" id="XP_020119680.1">
    <property type="nucleotide sequence ID" value="XM_020267513.1"/>
</dbReference>
<comment type="caution">
    <text evidence="1">The sequence shown here is derived from an EMBL/GenBank/DDBJ whole genome shotgun (WGS) entry which is preliminary data.</text>
</comment>
<dbReference type="EMBL" id="LFMY01000007">
    <property type="protein sequence ID" value="OKL59559.1"/>
    <property type="molecule type" value="Genomic_DNA"/>
</dbReference>
<evidence type="ECO:0000313" key="2">
    <source>
        <dbReference type="Proteomes" id="UP000214365"/>
    </source>
</evidence>
<protein>
    <recommendedName>
        <fullName evidence="3">Hypervirulence associated protein TUDOR domain-containing protein</fullName>
    </recommendedName>
</protein>
<evidence type="ECO:0000313" key="1">
    <source>
        <dbReference type="EMBL" id="OKL59559.1"/>
    </source>
</evidence>